<evidence type="ECO:0000256" key="1">
    <source>
        <dbReference type="PIRNR" id="PIRNR033490"/>
    </source>
</evidence>
<dbReference type="RefSeq" id="WP_085117561.1">
    <property type="nucleotide sequence ID" value="NZ_CBCPHK010000003.1"/>
</dbReference>
<dbReference type="InterPro" id="IPR003477">
    <property type="entry name" value="PemK-like"/>
</dbReference>
<dbReference type="PIRSF" id="PIRSF033490">
    <property type="entry name" value="MazF"/>
    <property type="match status" value="1"/>
</dbReference>
<protein>
    <recommendedName>
        <fullName evidence="1">mRNA interferase</fullName>
        <ecNumber evidence="1">3.1.-.-</ecNumber>
    </recommendedName>
</protein>
<sequence length="110" mass="11797">MNRGEIWLVSLDPIAGHEQSGKRPVLIVSTASFNKLTRLPVVVPVTSGGNFARTAGFTVSLEGAGVKTTGVIRCDQPRTIDMGARNGRRLECIPNNVVNEVLARLEAILT</sequence>
<dbReference type="EC" id="3.1.-.-" evidence="1"/>
<dbReference type="PANTHER" id="PTHR33988:SF3">
    <property type="entry name" value="ENDORIBONUCLEASE TOXIN CHPB-RELATED"/>
    <property type="match status" value="1"/>
</dbReference>
<proteinExistence type="inferred from homology"/>
<dbReference type="Gene3D" id="2.30.30.110">
    <property type="match status" value="1"/>
</dbReference>
<dbReference type="EMBL" id="CP068391">
    <property type="protein sequence ID" value="QQX52220.1"/>
    <property type="molecule type" value="Genomic_DNA"/>
</dbReference>
<dbReference type="GO" id="GO:0016787">
    <property type="term" value="F:hydrolase activity"/>
    <property type="evidence" value="ECO:0007669"/>
    <property type="project" value="UniProtKB-KW"/>
</dbReference>
<dbReference type="GeneID" id="83700149"/>
<comment type="similarity">
    <text evidence="1">Belongs to the PemK/MazF family.</text>
</comment>
<keyword evidence="1" id="KW-0378">Hydrolase</keyword>
<dbReference type="PANTHER" id="PTHR33988">
    <property type="entry name" value="ENDORIBONUCLEASE MAZF-RELATED"/>
    <property type="match status" value="1"/>
</dbReference>
<dbReference type="Proteomes" id="UP000596176">
    <property type="component" value="Chromosome"/>
</dbReference>
<dbReference type="GO" id="GO:0004521">
    <property type="term" value="F:RNA endonuclease activity"/>
    <property type="evidence" value="ECO:0007669"/>
    <property type="project" value="TreeGrafter"/>
</dbReference>
<name>A0A7U0RMQ0_SERPR</name>
<keyword evidence="1" id="KW-0255">Endonuclease</keyword>
<accession>A0A7U0RMQ0</accession>
<dbReference type="GO" id="GO:0006402">
    <property type="term" value="P:mRNA catabolic process"/>
    <property type="evidence" value="ECO:0007669"/>
    <property type="project" value="TreeGrafter"/>
</dbReference>
<keyword evidence="1" id="KW-0540">Nuclease</keyword>
<dbReference type="GO" id="GO:0003677">
    <property type="term" value="F:DNA binding"/>
    <property type="evidence" value="ECO:0007669"/>
    <property type="project" value="InterPro"/>
</dbReference>
<dbReference type="GO" id="GO:0016075">
    <property type="term" value="P:rRNA catabolic process"/>
    <property type="evidence" value="ECO:0007669"/>
    <property type="project" value="TreeGrafter"/>
</dbReference>
<organism evidence="2 3">
    <name type="scientific">Serratia proteamaculans</name>
    <dbReference type="NCBI Taxonomy" id="28151"/>
    <lineage>
        <taxon>Bacteria</taxon>
        <taxon>Pseudomonadati</taxon>
        <taxon>Pseudomonadota</taxon>
        <taxon>Gammaproteobacteria</taxon>
        <taxon>Enterobacterales</taxon>
        <taxon>Yersiniaceae</taxon>
        <taxon>Serratia</taxon>
    </lineage>
</organism>
<reference evidence="2 3" key="1">
    <citation type="submission" date="2021-01" db="EMBL/GenBank/DDBJ databases">
        <title>Chromosome sequence of Serratia proteamaculans strain 94 rif-r, isolated from spoiled beef.</title>
        <authorList>
            <person name="Zaytseva Y.V."/>
            <person name="Iablokov S.N."/>
            <person name="Klyukina A."/>
        </authorList>
    </citation>
    <scope>NUCLEOTIDE SEQUENCE [LARGE SCALE GENOMIC DNA]</scope>
    <source>
        <strain evidence="2 3">94 rif-r</strain>
    </source>
</reference>
<gene>
    <name evidence="2" type="ORF">JKX24_18780</name>
</gene>
<evidence type="ECO:0000313" key="2">
    <source>
        <dbReference type="EMBL" id="QQX52220.1"/>
    </source>
</evidence>
<comment type="function">
    <text evidence="1">Toxic component of a type II toxin-antitoxin (TA) system.</text>
</comment>
<dbReference type="InterPro" id="IPR011067">
    <property type="entry name" value="Plasmid_toxin/cell-grow_inhib"/>
</dbReference>
<dbReference type="Pfam" id="PF02452">
    <property type="entry name" value="PemK_toxin"/>
    <property type="match status" value="1"/>
</dbReference>
<dbReference type="SUPFAM" id="SSF50118">
    <property type="entry name" value="Cell growth inhibitor/plasmid maintenance toxic component"/>
    <property type="match status" value="1"/>
</dbReference>
<dbReference type="AlphaFoldDB" id="A0A7U0RMQ0"/>
<evidence type="ECO:0000313" key="3">
    <source>
        <dbReference type="Proteomes" id="UP000596176"/>
    </source>
</evidence>